<dbReference type="EMBL" id="QFXC01000011">
    <property type="protein sequence ID" value="RDH82604.1"/>
    <property type="molecule type" value="Genomic_DNA"/>
</dbReference>
<dbReference type="SMART" id="SM01204">
    <property type="entry name" value="FIST_C"/>
    <property type="match status" value="1"/>
</dbReference>
<keyword evidence="8" id="KW-0418">Kinase</keyword>
<dbReference type="InterPro" id="IPR016741">
    <property type="entry name" value="UCP018953"/>
</dbReference>
<dbReference type="Proteomes" id="UP000254266">
    <property type="component" value="Unassembled WGS sequence"/>
</dbReference>
<dbReference type="InterPro" id="IPR019494">
    <property type="entry name" value="FIST_C"/>
</dbReference>
<accession>A0A370DDZ5</accession>
<dbReference type="PANTHER" id="PTHR14939:SF5">
    <property type="entry name" value="F-BOX ONLY PROTEIN 22"/>
    <property type="match status" value="1"/>
</dbReference>
<keyword evidence="5" id="KW-0472">Membrane</keyword>
<dbReference type="PANTHER" id="PTHR14939">
    <property type="entry name" value="F-BOX ONLY PROTEIN 22"/>
    <property type="match status" value="1"/>
</dbReference>
<proteinExistence type="predicted"/>
<protein>
    <submittedName>
        <fullName evidence="8">Histidine kinase</fullName>
    </submittedName>
</protein>
<feature type="domain" description="FIST C-domain" evidence="7">
    <location>
        <begin position="219"/>
        <end position="359"/>
    </location>
</feature>
<dbReference type="GO" id="GO:0005886">
    <property type="term" value="C:plasma membrane"/>
    <property type="evidence" value="ECO:0007669"/>
    <property type="project" value="UniProtKB-SubCell"/>
</dbReference>
<sequence length="372" mass="41214">MNQFLLAHSADKPTSDLLDECTKQLGDIPPEATFGFLYLSDLLLEEAEYILNQLIERTGLTHWVGSSGMGLIATQQEYYDQKAIVLMIADFNESDFHILPNFTENTSALTGELLNWCNNNDFNVGLIHGDPENPGVQPLIHQLGQDIPGAFLVGGISSSHSRTVQFANKALHGGISGVLFSQQIPVLSNLSQGCTPIGPRHRVTDSEKNIVYMLDNKPALEILTNDTGEVIARDWEQASDYIFAGLVNKNSDTDDYTIRQLIGVDPDNKIIAIADYIQNNQEIIFCRRDGNSAHEDMQRMLLQLKSRLNTPIKGAVYISCLGRGREQFGSNSEEVRLIHSVLGDFPLVGFFANGEIHKNLLYGFTGVLTLFI</sequence>
<dbReference type="Pfam" id="PF08495">
    <property type="entry name" value="FIST"/>
    <property type="match status" value="1"/>
</dbReference>
<dbReference type="AlphaFoldDB" id="A0A370DDZ5"/>
<evidence type="ECO:0000256" key="2">
    <source>
        <dbReference type="ARBA" id="ARBA00022475"/>
    </source>
</evidence>
<evidence type="ECO:0000313" key="8">
    <source>
        <dbReference type="EMBL" id="RDH82604.1"/>
    </source>
</evidence>
<comment type="subcellular location">
    <subcellularLocation>
        <location evidence="1">Cell membrane</location>
        <topology evidence="1">Multi-pass membrane protein</topology>
    </subcellularLocation>
</comment>
<dbReference type="GO" id="GO:0016301">
    <property type="term" value="F:kinase activity"/>
    <property type="evidence" value="ECO:0007669"/>
    <property type="project" value="UniProtKB-KW"/>
</dbReference>
<gene>
    <name evidence="8" type="ORF">DIZ80_09980</name>
</gene>
<evidence type="ECO:0000256" key="1">
    <source>
        <dbReference type="ARBA" id="ARBA00004651"/>
    </source>
</evidence>
<evidence type="ECO:0000256" key="4">
    <source>
        <dbReference type="ARBA" id="ARBA00022989"/>
    </source>
</evidence>
<name>A0A370DDZ5_9GAMM</name>
<keyword evidence="4" id="KW-1133">Transmembrane helix</keyword>
<keyword evidence="2" id="KW-1003">Cell membrane</keyword>
<dbReference type="SMART" id="SM00897">
    <property type="entry name" value="FIST"/>
    <property type="match status" value="1"/>
</dbReference>
<keyword evidence="3" id="KW-0812">Transmembrane</keyword>
<evidence type="ECO:0000259" key="6">
    <source>
        <dbReference type="SMART" id="SM00897"/>
    </source>
</evidence>
<keyword evidence="8" id="KW-0808">Transferase</keyword>
<evidence type="ECO:0000256" key="5">
    <source>
        <dbReference type="ARBA" id="ARBA00023136"/>
    </source>
</evidence>
<evidence type="ECO:0000256" key="3">
    <source>
        <dbReference type="ARBA" id="ARBA00022692"/>
    </source>
</evidence>
<comment type="caution">
    <text evidence="8">The sequence shown here is derived from an EMBL/GenBank/DDBJ whole genome shotgun (WGS) entry which is preliminary data.</text>
</comment>
<reference evidence="8 9" key="1">
    <citation type="journal article" date="2018" name="ISME J.">
        <title>Endosymbiont genomes yield clues of tubeworm success.</title>
        <authorList>
            <person name="Li Y."/>
            <person name="Liles M.R."/>
            <person name="Halanych K.M."/>
        </authorList>
    </citation>
    <scope>NUCLEOTIDE SEQUENCE [LARGE SCALE GENOMIC DNA]</scope>
    <source>
        <strain evidence="8">A1464</strain>
    </source>
</reference>
<dbReference type="Pfam" id="PF10442">
    <property type="entry name" value="FIST_C"/>
    <property type="match status" value="1"/>
</dbReference>
<evidence type="ECO:0000259" key="7">
    <source>
        <dbReference type="SMART" id="SM01204"/>
    </source>
</evidence>
<keyword evidence="9" id="KW-1185">Reference proteome</keyword>
<feature type="domain" description="FIST" evidence="6">
    <location>
        <begin position="31"/>
        <end position="218"/>
    </location>
</feature>
<evidence type="ECO:0000313" key="9">
    <source>
        <dbReference type="Proteomes" id="UP000254266"/>
    </source>
</evidence>
<dbReference type="PIRSF" id="PIRSF018953">
    <property type="entry name" value="UCP018953"/>
    <property type="match status" value="1"/>
</dbReference>
<dbReference type="InterPro" id="IPR013702">
    <property type="entry name" value="FIST_domain_N"/>
</dbReference>
<organism evidence="8 9">
    <name type="scientific">endosymbiont of Galathealinum brachiosum</name>
    <dbReference type="NCBI Taxonomy" id="2200906"/>
    <lineage>
        <taxon>Bacteria</taxon>
        <taxon>Pseudomonadati</taxon>
        <taxon>Pseudomonadota</taxon>
        <taxon>Gammaproteobacteria</taxon>
        <taxon>sulfur-oxidizing symbionts</taxon>
    </lineage>
</organism>